<evidence type="ECO:0000313" key="3">
    <source>
        <dbReference type="Proteomes" id="UP000014065"/>
    </source>
</evidence>
<evidence type="ECO:0000313" key="2">
    <source>
        <dbReference type="EMBL" id="EPA06122.1"/>
    </source>
</evidence>
<evidence type="ECO:0000256" key="1">
    <source>
        <dbReference type="SAM" id="Phobius"/>
    </source>
</evidence>
<dbReference type="AlphaFoldDB" id="S2ENT9"/>
<keyword evidence="3" id="KW-1185">Reference proteome</keyword>
<protein>
    <submittedName>
        <fullName evidence="2">Uncharacterized protein</fullName>
    </submittedName>
</protein>
<proteinExistence type="predicted"/>
<dbReference type="RefSeq" id="WP_133936201.1">
    <property type="nucleotide sequence ID" value="NZ_AHJG01000099.1"/>
</dbReference>
<sequence length="61" mass="6382">MVFWAGVSFIVGGITSLALTLGATASLSHIEDTSGYSIGWIIVGVTLIVIGFIKKKNPSDK</sequence>
<keyword evidence="1" id="KW-0472">Membrane</keyword>
<reference evidence="2 3" key="1">
    <citation type="journal article" date="2012" name="J. Bacteriol.">
        <title>Genome Sequence of "Candidatus Nitrosoarchaeum limnia" BG20, a Low-Salinity Ammonia-Oxidizing Archaeon from the San Francisco Bay Estuary.</title>
        <authorList>
            <person name="Mosier A.C."/>
            <person name="Allen E.E."/>
            <person name="Kim M."/>
            <person name="Ferriera S."/>
            <person name="Francis C.A."/>
        </authorList>
    </citation>
    <scope>NUCLEOTIDE SEQUENCE [LARGE SCALE GENOMIC DNA]</scope>
    <source>
        <strain evidence="2 3">BG20</strain>
    </source>
</reference>
<comment type="caution">
    <text evidence="2">The sequence shown here is derived from an EMBL/GenBank/DDBJ whole genome shotgun (WGS) entry which is preliminary data.</text>
</comment>
<dbReference type="EMBL" id="AHJG01000099">
    <property type="protein sequence ID" value="EPA06122.1"/>
    <property type="molecule type" value="Genomic_DNA"/>
</dbReference>
<name>S2ENT9_9ARCH</name>
<organism evidence="2 3">
    <name type="scientific">Candidatus Nitrosarchaeum limnium BG20</name>
    <dbReference type="NCBI Taxonomy" id="859192"/>
    <lineage>
        <taxon>Archaea</taxon>
        <taxon>Nitrososphaerota</taxon>
        <taxon>Nitrososphaeria</taxon>
        <taxon>Nitrosopumilales</taxon>
        <taxon>Nitrosopumilaceae</taxon>
        <taxon>Nitrosarchaeum</taxon>
    </lineage>
</organism>
<keyword evidence="1" id="KW-0812">Transmembrane</keyword>
<accession>S2ENT9</accession>
<feature type="transmembrane region" description="Helical" evidence="1">
    <location>
        <begin position="34"/>
        <end position="53"/>
    </location>
</feature>
<gene>
    <name evidence="2" type="ORF">BG20_I0656</name>
</gene>
<keyword evidence="1" id="KW-1133">Transmembrane helix</keyword>
<dbReference type="Proteomes" id="UP000014065">
    <property type="component" value="Unassembled WGS sequence"/>
</dbReference>